<feature type="region of interest" description="Disordered" evidence="1">
    <location>
        <begin position="129"/>
        <end position="157"/>
    </location>
</feature>
<dbReference type="EnsemblMetazoa" id="PPA34036.1">
    <property type="protein sequence ID" value="PPA34036.1"/>
    <property type="gene ID" value="WBGene00272405"/>
</dbReference>
<feature type="compositionally biased region" description="Low complexity" evidence="1">
    <location>
        <begin position="170"/>
        <end position="183"/>
    </location>
</feature>
<feature type="compositionally biased region" description="Basic residues" evidence="1">
    <location>
        <begin position="144"/>
        <end position="157"/>
    </location>
</feature>
<accession>A0A8R1YLR5</accession>
<dbReference type="AlphaFoldDB" id="A0A2A6CEU1"/>
<evidence type="ECO:0000256" key="1">
    <source>
        <dbReference type="SAM" id="MobiDB-lite"/>
    </source>
</evidence>
<name>A0A2A6CEU1_PRIPA</name>
<feature type="compositionally biased region" description="Low complexity" evidence="1">
    <location>
        <begin position="204"/>
        <end position="216"/>
    </location>
</feature>
<proteinExistence type="predicted"/>
<feature type="compositionally biased region" description="Pro residues" evidence="1">
    <location>
        <begin position="262"/>
        <end position="272"/>
    </location>
</feature>
<feature type="region of interest" description="Disordered" evidence="1">
    <location>
        <begin position="243"/>
        <end position="332"/>
    </location>
</feature>
<dbReference type="Proteomes" id="UP000005239">
    <property type="component" value="Unassembled WGS sequence"/>
</dbReference>
<reference evidence="2" key="2">
    <citation type="submission" date="2022-06" db="UniProtKB">
        <authorList>
            <consortium name="EnsemblMetazoa"/>
        </authorList>
    </citation>
    <scope>IDENTIFICATION</scope>
    <source>
        <strain evidence="2">PS312</strain>
    </source>
</reference>
<feature type="region of interest" description="Disordered" evidence="1">
    <location>
        <begin position="170"/>
        <end position="216"/>
    </location>
</feature>
<evidence type="ECO:0000313" key="3">
    <source>
        <dbReference type="Proteomes" id="UP000005239"/>
    </source>
</evidence>
<protein>
    <submittedName>
        <fullName evidence="2">Uncharacterized protein</fullName>
    </submittedName>
</protein>
<feature type="region of interest" description="Disordered" evidence="1">
    <location>
        <begin position="72"/>
        <end position="116"/>
    </location>
</feature>
<keyword evidence="3" id="KW-1185">Reference proteome</keyword>
<accession>A0A2A6CEU1</accession>
<reference evidence="3" key="1">
    <citation type="journal article" date="2008" name="Nat. Genet.">
        <title>The Pristionchus pacificus genome provides a unique perspective on nematode lifestyle and parasitism.</title>
        <authorList>
            <person name="Dieterich C."/>
            <person name="Clifton S.W."/>
            <person name="Schuster L.N."/>
            <person name="Chinwalla A."/>
            <person name="Delehaunty K."/>
            <person name="Dinkelacker I."/>
            <person name="Fulton L."/>
            <person name="Fulton R."/>
            <person name="Godfrey J."/>
            <person name="Minx P."/>
            <person name="Mitreva M."/>
            <person name="Roeseler W."/>
            <person name="Tian H."/>
            <person name="Witte H."/>
            <person name="Yang S.P."/>
            <person name="Wilson R.K."/>
            <person name="Sommer R.J."/>
        </authorList>
    </citation>
    <scope>NUCLEOTIDE SEQUENCE [LARGE SCALE GENOMIC DNA]</scope>
    <source>
        <strain evidence="3">PS312</strain>
    </source>
</reference>
<sequence>MNNTTKYKLVPMVALNKDEATLDQMQNELLSVLRAPNLSSLEKRMIYEDLLKRVHNFKLNLDGKIGHREAVNVDEREYEEGPQEEQQQPIRRREPLPAPENDDYDDGNDYFPPQLPVFPPRAVQADLGRAQRDDSIPRFARGNIQKRAKGQRHGRRAPLHPAVVAAAQAGIQQQQQLQGHPAVPHLPPPLFQQQQQQPQPPPFQQQQHQVQQQVAQAPVPPPVAFVPVPPVVVPRVRPAKRGATNDGDFVRLPPARDLFPPNRAPRYPPPAPSRKRVLNAPIGPPPRPLPFVRNLTTRKRGTPRDILPRLFGQPRSKRPHVGGGRLRVKSWL</sequence>
<gene>
    <name evidence="2" type="primary">WBGene00272405</name>
</gene>
<organism evidence="2 3">
    <name type="scientific">Pristionchus pacificus</name>
    <name type="common">Parasitic nematode worm</name>
    <dbReference type="NCBI Taxonomy" id="54126"/>
    <lineage>
        <taxon>Eukaryota</taxon>
        <taxon>Metazoa</taxon>
        <taxon>Ecdysozoa</taxon>
        <taxon>Nematoda</taxon>
        <taxon>Chromadorea</taxon>
        <taxon>Rhabditida</taxon>
        <taxon>Rhabditina</taxon>
        <taxon>Diplogasteromorpha</taxon>
        <taxon>Diplogasteroidea</taxon>
        <taxon>Neodiplogasteridae</taxon>
        <taxon>Pristionchus</taxon>
    </lineage>
</organism>
<evidence type="ECO:0000313" key="2">
    <source>
        <dbReference type="EnsemblMetazoa" id="PPA34036.1"/>
    </source>
</evidence>